<protein>
    <submittedName>
        <fullName evidence="1">Phosphoribosylformylglycinamidine synthase</fullName>
        <ecNumber evidence="1">6.3.5.3</ecNumber>
    </submittedName>
</protein>
<name>A0A379W473_SALET</name>
<evidence type="ECO:0000313" key="2">
    <source>
        <dbReference type="Proteomes" id="UP000255509"/>
    </source>
</evidence>
<gene>
    <name evidence="1" type="primary">SBOV26371_2</name>
    <name evidence="1" type="ORF">NCTC8258_01814</name>
</gene>
<dbReference type="Proteomes" id="UP000255509">
    <property type="component" value="Unassembled WGS sequence"/>
</dbReference>
<keyword evidence="1" id="KW-0436">Ligase</keyword>
<dbReference type="GO" id="GO:0004642">
    <property type="term" value="F:phosphoribosylformylglycinamidine synthase activity"/>
    <property type="evidence" value="ECO:0007669"/>
    <property type="project" value="UniProtKB-EC"/>
</dbReference>
<dbReference type="InterPro" id="IPR036921">
    <property type="entry name" value="PurM-like_N_sf"/>
</dbReference>
<dbReference type="SUPFAM" id="SSF55326">
    <property type="entry name" value="PurM N-terminal domain-like"/>
    <property type="match status" value="1"/>
</dbReference>
<dbReference type="PANTHER" id="PTHR10099:SF1">
    <property type="entry name" value="PHOSPHORIBOSYLFORMYLGLYCINAMIDINE SYNTHASE"/>
    <property type="match status" value="1"/>
</dbReference>
<dbReference type="Gene3D" id="3.30.1330.10">
    <property type="entry name" value="PurM-like, N-terminal domain"/>
    <property type="match status" value="1"/>
</dbReference>
<dbReference type="GO" id="GO:0006164">
    <property type="term" value="P:purine nucleotide biosynthetic process"/>
    <property type="evidence" value="ECO:0007669"/>
    <property type="project" value="TreeGrafter"/>
</dbReference>
<evidence type="ECO:0000313" key="1">
    <source>
        <dbReference type="EMBL" id="SUH14137.1"/>
    </source>
</evidence>
<organism evidence="1 2">
    <name type="scientific">Salmonella enterica I</name>
    <dbReference type="NCBI Taxonomy" id="59201"/>
    <lineage>
        <taxon>Bacteria</taxon>
        <taxon>Pseudomonadati</taxon>
        <taxon>Pseudomonadota</taxon>
        <taxon>Gammaproteobacteria</taxon>
        <taxon>Enterobacterales</taxon>
        <taxon>Enterobacteriaceae</taxon>
        <taxon>Salmonella</taxon>
    </lineage>
</organism>
<dbReference type="EC" id="6.3.5.3" evidence="1"/>
<dbReference type="EMBL" id="UGXS01000004">
    <property type="protein sequence ID" value="SUH14137.1"/>
    <property type="molecule type" value="Genomic_DNA"/>
</dbReference>
<dbReference type="AlphaFoldDB" id="A0A379W473"/>
<dbReference type="GO" id="GO:0005737">
    <property type="term" value="C:cytoplasm"/>
    <property type="evidence" value="ECO:0007669"/>
    <property type="project" value="TreeGrafter"/>
</dbReference>
<sequence>MKAPPGVARNQKPGWWASPFPTCVFRALNSRGKRILASRNVLSPALDIMTEGPLGGAAFNNEFGRPALTGYFRTYEEKVNSHNGEELRGYHKPIHAGGWDR</sequence>
<accession>A0A379W473</accession>
<reference evidence="1 2" key="1">
    <citation type="submission" date="2018-06" db="EMBL/GenBank/DDBJ databases">
        <authorList>
            <consortium name="Pathogen Informatics"/>
            <person name="Doyle S."/>
        </authorList>
    </citation>
    <scope>NUCLEOTIDE SEQUENCE [LARGE SCALE GENOMIC DNA]</scope>
    <source>
        <strain evidence="1 2">NCTC8258</strain>
    </source>
</reference>
<proteinExistence type="predicted"/>
<dbReference type="PANTHER" id="PTHR10099">
    <property type="entry name" value="PHOSPHORIBOSYLFORMYLGLYCINAMIDINE SYNTHASE"/>
    <property type="match status" value="1"/>
</dbReference>